<dbReference type="SUPFAM" id="SSF48452">
    <property type="entry name" value="TPR-like"/>
    <property type="match status" value="1"/>
</dbReference>
<evidence type="ECO:0000256" key="3">
    <source>
        <dbReference type="PROSITE-ProRule" id="PRU00339"/>
    </source>
</evidence>
<dbReference type="PANTHER" id="PTHR45586">
    <property type="entry name" value="TPR REPEAT-CONTAINING PROTEIN PA4667"/>
    <property type="match status" value="1"/>
</dbReference>
<dbReference type="Gene3D" id="2.60.40.3140">
    <property type="match status" value="1"/>
</dbReference>
<dbReference type="InterPro" id="IPR051012">
    <property type="entry name" value="CellSynth/LPSAsmb/PSIAsmb"/>
</dbReference>
<evidence type="ECO:0000259" key="5">
    <source>
        <dbReference type="Pfam" id="PF01841"/>
    </source>
</evidence>
<organism evidence="6 7">
    <name type="scientific">Pedobacter suwonensis</name>
    <dbReference type="NCBI Taxonomy" id="332999"/>
    <lineage>
        <taxon>Bacteria</taxon>
        <taxon>Pseudomonadati</taxon>
        <taxon>Bacteroidota</taxon>
        <taxon>Sphingobacteriia</taxon>
        <taxon>Sphingobacteriales</taxon>
        <taxon>Sphingobacteriaceae</taxon>
        <taxon>Pedobacter</taxon>
    </lineage>
</organism>
<evidence type="ECO:0000256" key="2">
    <source>
        <dbReference type="ARBA" id="ARBA00022803"/>
    </source>
</evidence>
<dbReference type="PROSITE" id="PS50005">
    <property type="entry name" value="TPR"/>
    <property type="match status" value="2"/>
</dbReference>
<keyword evidence="2 3" id="KW-0802">TPR repeat</keyword>
<dbReference type="OrthoDB" id="98874at2"/>
<dbReference type="InterPro" id="IPR011990">
    <property type="entry name" value="TPR-like_helical_dom_sf"/>
</dbReference>
<dbReference type="Gene3D" id="1.25.40.10">
    <property type="entry name" value="Tetratricopeptide repeat domain"/>
    <property type="match status" value="2"/>
</dbReference>
<feature type="signal peptide" evidence="4">
    <location>
        <begin position="1"/>
        <end position="18"/>
    </location>
</feature>
<dbReference type="Gene3D" id="2.60.120.1130">
    <property type="match status" value="1"/>
</dbReference>
<evidence type="ECO:0000313" key="6">
    <source>
        <dbReference type="EMBL" id="SFA51738.1"/>
    </source>
</evidence>
<sequence>MKFKLLILSVLVSSSIQAQTNLNPGWEYFFKNNRTAARDFFTKAALKPASSDEANVALSMMTEMDHSDKEGFNYLNKLANTSKNPQPYLVALWSDLPNRASKIKTADQLEFYRKLAARKDVDGTLNALAYSSLGAHYEEKKQYAEADQYFSKIGEIENWLITGEYENISTSGFDKQYDDILAHPELDYVFFGKKNRKFSWRTVPYVRHDKWFDFTYYNTYENALQFAQTFVNAPANTVAQLRIGVSGSVKVWVNDQLVISESEERNNDLDAYIVPVKLNQGYNRILVQIGESYAGRSNFMLRLTDANGTPLNNLSATNTPQTYLKETSPAAAQLKPVGFKYFEDGLKAKPQNYLNQLMMAKLYLRLGNVFDARLILEKLKKRFPESTYLNLMMIELFEKADNRTGIETLKEEIKTHDPECSLALELMYTEHFQQNDYVRAKEIIAKLEKIYGEDEAVLIKKLNILGQEKKQPEIIALVEKIYPQHLSSADIVNLKYLIEVQIRKNPKAIDILQKYINENNDYKAAKYVAKLYLDKGETDAGIDIYKKELKDDPIGFAVYTDLAGIYYKLQQYDEAEKLYLKVLEIDPNNAFVYSQLGLLYNANKQKEKSIKAYEKSLQIDPNNYTVIQLLRTLQDKKAVFDYFEKPDVKVMVSQAPSKTEYPDGQVVVLNNEVQKVVYENGGSEEKHFFTAKILTQKGLESFKEYAIPYNNDQNYAIEIAEVIKANGTKVPAETDNNELVFTNLEVGDVINIRYKIENFNVGAMSSHFWDAFYFSDGLDHLKIKYSLLIHRDKAFKYVFSQQDIAPVKTAKDEFDLYVWEKNKQEALRYEDKMPPMDDVTNMLYLSSIPDWKFIADWYDNIASAKARSSYEIKTVVNELFAGKSNLDDLTKIKMIYNYIITNIAYSSVSFRQSGIIPQNPSTVINTRIGDCKDVSTLFVSMCKEAGVSATLALANTRDRGQHTLLLPSIEFNHCIAKAAIGGKDYWVELTSGTLPFNTFSNTFLGSNILEINKTSTALTQFNPGIRGRNVMGYKTEVKLENADMMVKETNWNTGSMSSYMRSVFNDLSNTDQIKKMKEDLTGTYPENEVYSLNFTNLNAAKSTSDTVGTACSYKLVNVSKSVAGMSIFSIPWSNKSYATALQVVSPRKFGIDLTQLFGIDESNQELSLELPNGKAMVQPFKSVKLSNDFIDFKLESEQQGNKLLLKRSFVLKKDYVPLDKIDQFKAFYKEMAEADDQQLAMK</sequence>
<keyword evidence="1" id="KW-0677">Repeat</keyword>
<dbReference type="AlphaFoldDB" id="A0A1I0TIW3"/>
<dbReference type="Proteomes" id="UP000198836">
    <property type="component" value="Unassembled WGS sequence"/>
</dbReference>
<evidence type="ECO:0000256" key="4">
    <source>
        <dbReference type="SAM" id="SignalP"/>
    </source>
</evidence>
<feature type="chain" id="PRO_5011704036" evidence="4">
    <location>
        <begin position="19"/>
        <end position="1242"/>
    </location>
</feature>
<keyword evidence="7" id="KW-1185">Reference proteome</keyword>
<dbReference type="SUPFAM" id="SSF54001">
    <property type="entry name" value="Cysteine proteinases"/>
    <property type="match status" value="1"/>
</dbReference>
<feature type="repeat" description="TPR" evidence="3">
    <location>
        <begin position="556"/>
        <end position="589"/>
    </location>
</feature>
<dbReference type="PROSITE" id="PS50293">
    <property type="entry name" value="TPR_REGION"/>
    <property type="match status" value="2"/>
</dbReference>
<reference evidence="7" key="1">
    <citation type="submission" date="2016-10" db="EMBL/GenBank/DDBJ databases">
        <authorList>
            <person name="Varghese N."/>
            <person name="Submissions S."/>
        </authorList>
    </citation>
    <scope>NUCLEOTIDE SEQUENCE [LARGE SCALE GENOMIC DNA]</scope>
    <source>
        <strain evidence="7">DSM 18130</strain>
    </source>
</reference>
<dbReference type="Pfam" id="PF13424">
    <property type="entry name" value="TPR_12"/>
    <property type="match status" value="1"/>
</dbReference>
<dbReference type="InterPro" id="IPR019734">
    <property type="entry name" value="TPR_rpt"/>
</dbReference>
<dbReference type="Gene3D" id="3.10.620.30">
    <property type="match status" value="1"/>
</dbReference>
<accession>A0A1I0TIW3</accession>
<dbReference type="InterPro" id="IPR002931">
    <property type="entry name" value="Transglutaminase-like"/>
</dbReference>
<feature type="domain" description="Transglutaminase-like" evidence="5">
    <location>
        <begin position="886"/>
        <end position="988"/>
    </location>
</feature>
<evidence type="ECO:0000256" key="1">
    <source>
        <dbReference type="ARBA" id="ARBA00022737"/>
    </source>
</evidence>
<dbReference type="InterPro" id="IPR038765">
    <property type="entry name" value="Papain-like_cys_pep_sf"/>
</dbReference>
<dbReference type="RefSeq" id="WP_090984505.1">
    <property type="nucleotide sequence ID" value="NZ_FOJM01000010.1"/>
</dbReference>
<dbReference type="EMBL" id="FOJM01000010">
    <property type="protein sequence ID" value="SFA51738.1"/>
    <property type="molecule type" value="Genomic_DNA"/>
</dbReference>
<proteinExistence type="predicted"/>
<dbReference type="STRING" id="332999.SAMN04488511_110144"/>
<dbReference type="Pfam" id="PF13174">
    <property type="entry name" value="TPR_6"/>
    <property type="match status" value="1"/>
</dbReference>
<dbReference type="SUPFAM" id="SSF81901">
    <property type="entry name" value="HCP-like"/>
    <property type="match status" value="1"/>
</dbReference>
<feature type="repeat" description="TPR" evidence="3">
    <location>
        <begin position="590"/>
        <end position="623"/>
    </location>
</feature>
<dbReference type="SMART" id="SM00028">
    <property type="entry name" value="TPR"/>
    <property type="match status" value="3"/>
</dbReference>
<dbReference type="PANTHER" id="PTHR45586:SF1">
    <property type="entry name" value="LIPOPOLYSACCHARIDE ASSEMBLY PROTEIN B"/>
    <property type="match status" value="1"/>
</dbReference>
<dbReference type="Pfam" id="PF01841">
    <property type="entry name" value="Transglut_core"/>
    <property type="match status" value="1"/>
</dbReference>
<protein>
    <submittedName>
        <fullName evidence="6">Tetratricopeptide repeat-containing protein</fullName>
    </submittedName>
</protein>
<keyword evidence="4" id="KW-0732">Signal</keyword>
<gene>
    <name evidence="6" type="ORF">SAMN04488511_110144</name>
</gene>
<evidence type="ECO:0000313" key="7">
    <source>
        <dbReference type="Proteomes" id="UP000198836"/>
    </source>
</evidence>
<name>A0A1I0TIW3_9SPHI</name>